<proteinExistence type="inferred from homology"/>
<gene>
    <name evidence="11" type="ORF">QQS21_001738</name>
</gene>
<dbReference type="Proteomes" id="UP001251528">
    <property type="component" value="Unassembled WGS sequence"/>
</dbReference>
<comment type="similarity">
    <text evidence="4">Belongs to the cytochrome P450 family.</text>
</comment>
<evidence type="ECO:0000256" key="8">
    <source>
        <dbReference type="ARBA" id="ARBA00023004"/>
    </source>
</evidence>
<comment type="cofactor">
    <cofactor evidence="1 10">
        <name>heme</name>
        <dbReference type="ChEBI" id="CHEBI:30413"/>
    </cofactor>
</comment>
<dbReference type="InterPro" id="IPR002403">
    <property type="entry name" value="Cyt_P450_E_grp-IV"/>
</dbReference>
<keyword evidence="9" id="KW-0503">Monooxygenase</keyword>
<dbReference type="SUPFAM" id="SSF48264">
    <property type="entry name" value="Cytochrome P450"/>
    <property type="match status" value="1"/>
</dbReference>
<comment type="subcellular location">
    <subcellularLocation>
        <location evidence="2">Membrane</location>
        <topology evidence="2">Single-pass membrane protein</topology>
    </subcellularLocation>
</comment>
<dbReference type="InterPro" id="IPR001128">
    <property type="entry name" value="Cyt_P450"/>
</dbReference>
<feature type="binding site" description="axial binding residue" evidence="10">
    <location>
        <position position="386"/>
    </location>
    <ligand>
        <name>heme</name>
        <dbReference type="ChEBI" id="CHEBI:30413"/>
    </ligand>
    <ligandPart>
        <name>Fe</name>
        <dbReference type="ChEBI" id="CHEBI:18248"/>
    </ligandPart>
</feature>
<dbReference type="PRINTS" id="PR00465">
    <property type="entry name" value="EP450IV"/>
</dbReference>
<keyword evidence="6 10" id="KW-0479">Metal-binding</keyword>
<dbReference type="InterPro" id="IPR036396">
    <property type="entry name" value="Cyt_P450_sf"/>
</dbReference>
<evidence type="ECO:0008006" key="13">
    <source>
        <dbReference type="Google" id="ProtNLM"/>
    </source>
</evidence>
<keyword evidence="5 10" id="KW-0349">Heme</keyword>
<evidence type="ECO:0000313" key="12">
    <source>
        <dbReference type="Proteomes" id="UP001251528"/>
    </source>
</evidence>
<evidence type="ECO:0000256" key="4">
    <source>
        <dbReference type="ARBA" id="ARBA00010617"/>
    </source>
</evidence>
<dbReference type="GO" id="GO:0016705">
    <property type="term" value="F:oxidoreductase activity, acting on paired donors, with incorporation or reduction of molecular oxygen"/>
    <property type="evidence" value="ECO:0007669"/>
    <property type="project" value="InterPro"/>
</dbReference>
<keyword evidence="7" id="KW-0560">Oxidoreductase</keyword>
<dbReference type="AlphaFoldDB" id="A0AAJ0FXA0"/>
<evidence type="ECO:0000256" key="1">
    <source>
        <dbReference type="ARBA" id="ARBA00001971"/>
    </source>
</evidence>
<dbReference type="PANTHER" id="PTHR46206:SF6">
    <property type="entry name" value="CYTOCHROME P450 MONOOXYGENASE AN1598-RELATED"/>
    <property type="match status" value="1"/>
</dbReference>
<sequence length="444" mass="49650">MKEGARQFPDSPYIVRYSGFEQIVYPSSCLDEVKALGPSQASLMEYCAHCFFEGWALLGREIGALHGILGIDLARSLPARIHERQTVTKAAFDKVVGNCADWKSIRLYPSVQRLVASINGAGLLGPDVGSRPQWLNTFDMFIYSLMFALFSLNPSPRFIRPLFKYVAFAPNYLLYWRLKQIAKPVAERDLRTYHDAVAAGQTKPNNDNPSIGVWLAARYKPAERTVGKLAHDFIVTMFESMPTTSCTLYFILSDLALRPQVADELRTEINANLVDGKLPMTSLGELRKMDSFMREVTWTKVFSYMGVFRRTLKPIQLSIGPQVPAGAVICVDSYNIANSKERWGDPETFNSERFHALRQEPGHESRHQFASLDSDSASWGGGPQACPGRFFAENSIKIFLTHSILNYDIKFPDGVGKPVAGTMPNGSVMPDLMASILIRERSKT</sequence>
<evidence type="ECO:0000256" key="2">
    <source>
        <dbReference type="ARBA" id="ARBA00004167"/>
    </source>
</evidence>
<reference evidence="11" key="1">
    <citation type="submission" date="2023-06" db="EMBL/GenBank/DDBJ databases">
        <title>Conoideocrella luteorostrata (Hypocreales: Clavicipitaceae), a potential biocontrol fungus for elongate hemlock scale in United States Christmas tree production areas.</title>
        <authorList>
            <person name="Barrett H."/>
            <person name="Lovett B."/>
            <person name="Macias A.M."/>
            <person name="Stajich J.E."/>
            <person name="Kasson M.T."/>
        </authorList>
    </citation>
    <scope>NUCLEOTIDE SEQUENCE</scope>
    <source>
        <strain evidence="11">ARSEF 14590</strain>
    </source>
</reference>
<comment type="caution">
    <text evidence="11">The sequence shown here is derived from an EMBL/GenBank/DDBJ whole genome shotgun (WGS) entry which is preliminary data.</text>
</comment>
<evidence type="ECO:0000256" key="5">
    <source>
        <dbReference type="ARBA" id="ARBA00022617"/>
    </source>
</evidence>
<dbReference type="GO" id="GO:0016020">
    <property type="term" value="C:membrane"/>
    <property type="evidence" value="ECO:0007669"/>
    <property type="project" value="UniProtKB-SubCell"/>
</dbReference>
<dbReference type="EMBL" id="JASWJB010000018">
    <property type="protein sequence ID" value="KAK2612312.1"/>
    <property type="molecule type" value="Genomic_DNA"/>
</dbReference>
<dbReference type="Pfam" id="PF00067">
    <property type="entry name" value="p450"/>
    <property type="match status" value="1"/>
</dbReference>
<dbReference type="CDD" id="cd11041">
    <property type="entry name" value="CYP503A1-like"/>
    <property type="match status" value="1"/>
</dbReference>
<protein>
    <recommendedName>
        <fullName evidence="13">Cytochrome P450</fullName>
    </recommendedName>
</protein>
<keyword evidence="8 10" id="KW-0408">Iron</keyword>
<organism evidence="11 12">
    <name type="scientific">Conoideocrella luteorostrata</name>
    <dbReference type="NCBI Taxonomy" id="1105319"/>
    <lineage>
        <taxon>Eukaryota</taxon>
        <taxon>Fungi</taxon>
        <taxon>Dikarya</taxon>
        <taxon>Ascomycota</taxon>
        <taxon>Pezizomycotina</taxon>
        <taxon>Sordariomycetes</taxon>
        <taxon>Hypocreomycetidae</taxon>
        <taxon>Hypocreales</taxon>
        <taxon>Clavicipitaceae</taxon>
        <taxon>Conoideocrella</taxon>
    </lineage>
</organism>
<accession>A0AAJ0FXA0</accession>
<evidence type="ECO:0000256" key="9">
    <source>
        <dbReference type="ARBA" id="ARBA00023033"/>
    </source>
</evidence>
<keyword evidence="12" id="KW-1185">Reference proteome</keyword>
<evidence type="ECO:0000256" key="7">
    <source>
        <dbReference type="ARBA" id="ARBA00023002"/>
    </source>
</evidence>
<dbReference type="GO" id="GO:0005506">
    <property type="term" value="F:iron ion binding"/>
    <property type="evidence" value="ECO:0007669"/>
    <property type="project" value="InterPro"/>
</dbReference>
<evidence type="ECO:0000256" key="6">
    <source>
        <dbReference type="ARBA" id="ARBA00022723"/>
    </source>
</evidence>
<evidence type="ECO:0000256" key="3">
    <source>
        <dbReference type="ARBA" id="ARBA00005179"/>
    </source>
</evidence>
<dbReference type="GO" id="GO:0004497">
    <property type="term" value="F:monooxygenase activity"/>
    <property type="evidence" value="ECO:0007669"/>
    <property type="project" value="UniProtKB-KW"/>
</dbReference>
<dbReference type="Gene3D" id="1.10.630.10">
    <property type="entry name" value="Cytochrome P450"/>
    <property type="match status" value="1"/>
</dbReference>
<evidence type="ECO:0000256" key="10">
    <source>
        <dbReference type="PIRSR" id="PIRSR602403-1"/>
    </source>
</evidence>
<name>A0AAJ0FXA0_9HYPO</name>
<evidence type="ECO:0000313" key="11">
    <source>
        <dbReference type="EMBL" id="KAK2612312.1"/>
    </source>
</evidence>
<comment type="pathway">
    <text evidence="3">Secondary metabolite biosynthesis.</text>
</comment>
<dbReference type="GO" id="GO:0020037">
    <property type="term" value="F:heme binding"/>
    <property type="evidence" value="ECO:0007669"/>
    <property type="project" value="InterPro"/>
</dbReference>
<dbReference type="PANTHER" id="PTHR46206">
    <property type="entry name" value="CYTOCHROME P450"/>
    <property type="match status" value="1"/>
</dbReference>